<feature type="compositionally biased region" description="Basic and acidic residues" evidence="1">
    <location>
        <begin position="264"/>
        <end position="280"/>
    </location>
</feature>
<feature type="compositionally biased region" description="Basic and acidic residues" evidence="1">
    <location>
        <begin position="50"/>
        <end position="60"/>
    </location>
</feature>
<evidence type="ECO:0000256" key="1">
    <source>
        <dbReference type="SAM" id="MobiDB-lite"/>
    </source>
</evidence>
<dbReference type="AlphaFoldDB" id="A0A0D7AH52"/>
<name>A0A0D7AH52_9AGAR</name>
<feature type="compositionally biased region" description="Basic and acidic residues" evidence="1">
    <location>
        <begin position="337"/>
        <end position="350"/>
    </location>
</feature>
<protein>
    <recommendedName>
        <fullName evidence="4">THO1-MOS11 C-terminal domain-containing protein</fullName>
    </recommendedName>
</protein>
<evidence type="ECO:0000313" key="3">
    <source>
        <dbReference type="Proteomes" id="UP000054144"/>
    </source>
</evidence>
<proteinExistence type="predicted"/>
<organism evidence="2 3">
    <name type="scientific">Fistulina hepatica ATCC 64428</name>
    <dbReference type="NCBI Taxonomy" id="1128425"/>
    <lineage>
        <taxon>Eukaryota</taxon>
        <taxon>Fungi</taxon>
        <taxon>Dikarya</taxon>
        <taxon>Basidiomycota</taxon>
        <taxon>Agaricomycotina</taxon>
        <taxon>Agaricomycetes</taxon>
        <taxon>Agaricomycetidae</taxon>
        <taxon>Agaricales</taxon>
        <taxon>Fistulinaceae</taxon>
        <taxon>Fistulina</taxon>
    </lineage>
</organism>
<feature type="compositionally biased region" description="Low complexity" evidence="1">
    <location>
        <begin position="61"/>
        <end position="72"/>
    </location>
</feature>
<feature type="compositionally biased region" description="Low complexity" evidence="1">
    <location>
        <begin position="136"/>
        <end position="169"/>
    </location>
</feature>
<gene>
    <name evidence="2" type="ORF">FISHEDRAFT_71793</name>
</gene>
<feature type="compositionally biased region" description="Basic and acidic residues" evidence="1">
    <location>
        <begin position="193"/>
        <end position="204"/>
    </location>
</feature>
<feature type="compositionally biased region" description="Pro residues" evidence="1">
    <location>
        <begin position="94"/>
        <end position="104"/>
    </location>
</feature>
<evidence type="ECO:0000313" key="2">
    <source>
        <dbReference type="EMBL" id="KIY50178.1"/>
    </source>
</evidence>
<reference evidence="2 3" key="1">
    <citation type="journal article" date="2015" name="Fungal Genet. Biol.">
        <title>Evolution of novel wood decay mechanisms in Agaricales revealed by the genome sequences of Fistulina hepatica and Cylindrobasidium torrendii.</title>
        <authorList>
            <person name="Floudas D."/>
            <person name="Held B.W."/>
            <person name="Riley R."/>
            <person name="Nagy L.G."/>
            <person name="Koehler G."/>
            <person name="Ransdell A.S."/>
            <person name="Younus H."/>
            <person name="Chow J."/>
            <person name="Chiniquy J."/>
            <person name="Lipzen A."/>
            <person name="Tritt A."/>
            <person name="Sun H."/>
            <person name="Haridas S."/>
            <person name="LaButti K."/>
            <person name="Ohm R.A."/>
            <person name="Kues U."/>
            <person name="Blanchette R.A."/>
            <person name="Grigoriev I.V."/>
            <person name="Minto R.E."/>
            <person name="Hibbett D.S."/>
        </authorList>
    </citation>
    <scope>NUCLEOTIDE SEQUENCE [LARGE SCALE GENOMIC DNA]</scope>
    <source>
        <strain evidence="2 3">ATCC 64428</strain>
    </source>
</reference>
<keyword evidence="3" id="KW-1185">Reference proteome</keyword>
<dbReference type="OrthoDB" id="445357at2759"/>
<dbReference type="Proteomes" id="UP000054144">
    <property type="component" value="Unassembled WGS sequence"/>
</dbReference>
<feature type="compositionally biased region" description="Basic and acidic residues" evidence="1">
    <location>
        <begin position="239"/>
        <end position="251"/>
    </location>
</feature>
<dbReference type="EMBL" id="KN881676">
    <property type="protein sequence ID" value="KIY50178.1"/>
    <property type="molecule type" value="Genomic_DNA"/>
</dbReference>
<accession>A0A0D7AH52</accession>
<feature type="region of interest" description="Disordered" evidence="1">
    <location>
        <begin position="315"/>
        <end position="360"/>
    </location>
</feature>
<feature type="region of interest" description="Disordered" evidence="1">
    <location>
        <begin position="50"/>
        <end position="295"/>
    </location>
</feature>
<sequence>MESKLKALKVADLRDILSKASVACPAKANKSELIARITASSAAVDMYHNLHDPKPKHIEDPAPAQDDLLAPPEEIDWGADDALEKPTATKSEPPKVPVPTPPAMHTPAATKPASRLATSKPASKPILKAAPPQKLAPVPASSSTATTTANPSPSAAPTTPSTSLDSAAAPAPPHPTADTPDSELPLPFSRDPALFREDPEKYAADPDLFQRTMRARKWNIPLVEPKPQTSGGGRRGRKSAGDKGDQNKQADTKLASAKGQQQQDGEKKAEKQPKPVDALKHASKKVGENVAGFNDAASLQRRAERFGSIQSVKPDKVSNAAASNGATPVPSANGVKRKVEEYTTPEERERRLKKFGPVSK</sequence>
<evidence type="ECO:0008006" key="4">
    <source>
        <dbReference type="Google" id="ProtNLM"/>
    </source>
</evidence>